<evidence type="ECO:0000313" key="11">
    <source>
        <dbReference type="Proteomes" id="UP000298225"/>
    </source>
</evidence>
<dbReference type="Proteomes" id="UP000298225">
    <property type="component" value="Unassembled WGS sequence"/>
</dbReference>
<keyword evidence="5 9" id="KW-0560">Oxidoreductase</keyword>
<protein>
    <submittedName>
        <fullName evidence="10">Cytochrome P450</fullName>
    </submittedName>
</protein>
<dbReference type="GO" id="GO:0020037">
    <property type="term" value="F:heme binding"/>
    <property type="evidence" value="ECO:0007669"/>
    <property type="project" value="InterPro"/>
</dbReference>
<dbReference type="FunFam" id="1.10.630.10:FF:000018">
    <property type="entry name" value="Cytochrome P450 monooxygenase"/>
    <property type="match status" value="1"/>
</dbReference>
<gene>
    <name evidence="10" type="ORF">E4K66_06820</name>
</gene>
<dbReference type="PANTHER" id="PTHR46696">
    <property type="entry name" value="P450, PUTATIVE (EUROFUNG)-RELATED"/>
    <property type="match status" value="1"/>
</dbReference>
<dbReference type="PRINTS" id="PR00359">
    <property type="entry name" value="BP450"/>
</dbReference>
<dbReference type="GO" id="GO:0004497">
    <property type="term" value="F:monooxygenase activity"/>
    <property type="evidence" value="ECO:0007669"/>
    <property type="project" value="UniProtKB-KW"/>
</dbReference>
<dbReference type="GO" id="GO:0016705">
    <property type="term" value="F:oxidoreductase activity, acting on paired donors, with incorporation or reduction of molecular oxygen"/>
    <property type="evidence" value="ECO:0007669"/>
    <property type="project" value="InterPro"/>
</dbReference>
<dbReference type="PRINTS" id="PR00385">
    <property type="entry name" value="P450"/>
</dbReference>
<organism evidence="10 11">
    <name type="scientific">Bradyrhizobium frederickii</name>
    <dbReference type="NCBI Taxonomy" id="2560054"/>
    <lineage>
        <taxon>Bacteria</taxon>
        <taxon>Pseudomonadati</taxon>
        <taxon>Pseudomonadota</taxon>
        <taxon>Alphaproteobacteria</taxon>
        <taxon>Hyphomicrobiales</taxon>
        <taxon>Nitrobacteraceae</taxon>
        <taxon>Bradyrhizobium</taxon>
    </lineage>
</organism>
<evidence type="ECO:0000256" key="7">
    <source>
        <dbReference type="ARBA" id="ARBA00023033"/>
    </source>
</evidence>
<keyword evidence="11" id="KW-1185">Reference proteome</keyword>
<proteinExistence type="inferred from homology"/>
<evidence type="ECO:0000256" key="1">
    <source>
        <dbReference type="ARBA" id="ARBA00001971"/>
    </source>
</evidence>
<name>A0A4Y9LCH5_9BRAD</name>
<evidence type="ECO:0000256" key="6">
    <source>
        <dbReference type="ARBA" id="ARBA00023004"/>
    </source>
</evidence>
<evidence type="ECO:0000256" key="4">
    <source>
        <dbReference type="ARBA" id="ARBA00022723"/>
    </source>
</evidence>
<evidence type="ECO:0000256" key="8">
    <source>
        <dbReference type="ARBA" id="ARBA00043906"/>
    </source>
</evidence>
<comment type="similarity">
    <text evidence="2 9">Belongs to the cytochrome P450 family.</text>
</comment>
<comment type="cofactor">
    <cofactor evidence="1">
        <name>heme</name>
        <dbReference type="ChEBI" id="CHEBI:30413"/>
    </cofactor>
</comment>
<dbReference type="OrthoDB" id="9801155at2"/>
<dbReference type="InterPro" id="IPR001128">
    <property type="entry name" value="Cyt_P450"/>
</dbReference>
<evidence type="ECO:0000256" key="9">
    <source>
        <dbReference type="RuleBase" id="RU000461"/>
    </source>
</evidence>
<evidence type="ECO:0000256" key="2">
    <source>
        <dbReference type="ARBA" id="ARBA00010617"/>
    </source>
</evidence>
<keyword evidence="6 9" id="KW-0408">Iron</keyword>
<dbReference type="SUPFAM" id="SSF48264">
    <property type="entry name" value="Cytochrome P450"/>
    <property type="match status" value="1"/>
</dbReference>
<comment type="function">
    <text evidence="8">Cytochromes P450 are a group of heme-thiolate monooxygenases. They oxidize a variety of structurally unrelated compounds, including steroids, fatty acids, and xenobiotics.</text>
</comment>
<comment type="caution">
    <text evidence="10">The sequence shown here is derived from an EMBL/GenBank/DDBJ whole genome shotgun (WGS) entry which is preliminary data.</text>
</comment>
<dbReference type="InterPro" id="IPR017972">
    <property type="entry name" value="Cyt_P450_CS"/>
</dbReference>
<dbReference type="PANTHER" id="PTHR46696:SF1">
    <property type="entry name" value="CYTOCHROME P450 YJIB-RELATED"/>
    <property type="match status" value="1"/>
</dbReference>
<dbReference type="EMBL" id="SPQU01000003">
    <property type="protein sequence ID" value="TFV40566.1"/>
    <property type="molecule type" value="Genomic_DNA"/>
</dbReference>
<evidence type="ECO:0000256" key="5">
    <source>
        <dbReference type="ARBA" id="ARBA00023002"/>
    </source>
</evidence>
<dbReference type="InterPro" id="IPR002397">
    <property type="entry name" value="Cyt_P450_B"/>
</dbReference>
<keyword evidence="4 9" id="KW-0479">Metal-binding</keyword>
<sequence length="406" mass="45497">MQDERQFDILSPDFHANPFPTLDRMRAQGPVVELKLPIVGRTLLATTHESCAALLKNNQDFARDPANAGSRTQERILRVLPRTLGLLASNMLGHDDPAHRRLRGLVDNAFQRRTIATLKPMIVEIADRLLDRLEGRPEADLMAEFCQDLPLSVICALLGLPERDHDRFKKWLSGLKDTANILAVLRALPGVVSVVRYLRRVSRPDGGAKPEGLIAALREAETKGQTLSEDEIVSMIFLLFGAGQETTTHLISGGLFALLTNENQLAQLRQDPGLMPTCVEECLRYVSPVQMTKPRFATRDLEWEGRRIRRGEMLAAFLAAANCDPARFERPRQFDITRHPNPHLSFGTGVHFCLGFQLARAEASIGIQRILDRFPYLRLATGPAEIRWHKRLGIRALARLPVRLAA</sequence>
<dbReference type="InterPro" id="IPR036396">
    <property type="entry name" value="Cyt_P450_sf"/>
</dbReference>
<reference evidence="10 11" key="1">
    <citation type="submission" date="2019-03" db="EMBL/GenBank/DDBJ databases">
        <title>Bradyrhizobium strains diversity isolated from Chamaecrista fasciculata.</title>
        <authorList>
            <person name="Urquiaga M.C.O."/>
            <person name="Hungria M."/>
            <person name="Delamuta J.R.M."/>
        </authorList>
    </citation>
    <scope>NUCLEOTIDE SEQUENCE [LARGE SCALE GENOMIC DNA]</scope>
    <source>
        <strain evidence="10 11">CNPSo 3424</strain>
    </source>
</reference>
<dbReference type="RefSeq" id="WP_135168498.1">
    <property type="nucleotide sequence ID" value="NZ_SPQU01000003.1"/>
</dbReference>
<dbReference type="Pfam" id="PF00067">
    <property type="entry name" value="p450"/>
    <property type="match status" value="1"/>
</dbReference>
<dbReference type="Gene3D" id="1.10.630.10">
    <property type="entry name" value="Cytochrome P450"/>
    <property type="match status" value="1"/>
</dbReference>
<evidence type="ECO:0000256" key="3">
    <source>
        <dbReference type="ARBA" id="ARBA00022617"/>
    </source>
</evidence>
<keyword evidence="3 9" id="KW-0349">Heme</keyword>
<dbReference type="AlphaFoldDB" id="A0A4Y9LCH5"/>
<dbReference type="GO" id="GO:0005506">
    <property type="term" value="F:iron ion binding"/>
    <property type="evidence" value="ECO:0007669"/>
    <property type="project" value="InterPro"/>
</dbReference>
<accession>A0A4Y9LCH5</accession>
<keyword evidence="7 9" id="KW-0503">Monooxygenase</keyword>
<evidence type="ECO:0000313" key="10">
    <source>
        <dbReference type="EMBL" id="TFV40566.1"/>
    </source>
</evidence>
<dbReference type="PROSITE" id="PS00086">
    <property type="entry name" value="CYTOCHROME_P450"/>
    <property type="match status" value="1"/>
</dbReference>
<dbReference type="CDD" id="cd11029">
    <property type="entry name" value="CYP107-like"/>
    <property type="match status" value="1"/>
</dbReference>